<evidence type="ECO:0008006" key="3">
    <source>
        <dbReference type="Google" id="ProtNLM"/>
    </source>
</evidence>
<dbReference type="EMBL" id="KQ434767">
    <property type="protein sequence ID" value="KZC03744.1"/>
    <property type="molecule type" value="Genomic_DNA"/>
</dbReference>
<dbReference type="OrthoDB" id="9986793at2759"/>
<dbReference type="PANTHER" id="PTHR47326:SF1">
    <property type="entry name" value="HTH PSQ-TYPE DOMAIN-CONTAINING PROTEIN"/>
    <property type="match status" value="1"/>
</dbReference>
<dbReference type="Gene3D" id="3.30.420.10">
    <property type="entry name" value="Ribonuclease H-like superfamily/Ribonuclease H"/>
    <property type="match status" value="1"/>
</dbReference>
<sequence>QFGERIISRNATVSWLPRSCNLTPLDYFFWGYLKSMVYANKRRTHDALRLNIGRCIRDISPELLHKVIENWVHRIRSCARSRGKHLNDVLLKR</sequence>
<protein>
    <recommendedName>
        <fullName evidence="3">Histone-lysine N-methyltransferase SETMAR</fullName>
    </recommendedName>
</protein>
<name>A0A154NXB9_DUFNO</name>
<dbReference type="GO" id="GO:0003676">
    <property type="term" value="F:nucleic acid binding"/>
    <property type="evidence" value="ECO:0007669"/>
    <property type="project" value="InterPro"/>
</dbReference>
<reference evidence="1 2" key="1">
    <citation type="submission" date="2015-07" db="EMBL/GenBank/DDBJ databases">
        <title>The genome of Dufourea novaeangliae.</title>
        <authorList>
            <person name="Pan H."/>
            <person name="Kapheim K."/>
        </authorList>
    </citation>
    <scope>NUCLEOTIDE SEQUENCE [LARGE SCALE GENOMIC DNA]</scope>
    <source>
        <strain evidence="1">0120121106</strain>
        <tissue evidence="1">Whole body</tissue>
    </source>
</reference>
<gene>
    <name evidence="1" type="ORF">WN55_06391</name>
</gene>
<proteinExistence type="predicted"/>
<dbReference type="InterPro" id="IPR036397">
    <property type="entry name" value="RNaseH_sf"/>
</dbReference>
<evidence type="ECO:0000313" key="2">
    <source>
        <dbReference type="Proteomes" id="UP000076502"/>
    </source>
</evidence>
<accession>A0A154NXB9</accession>
<feature type="non-terminal residue" evidence="1">
    <location>
        <position position="1"/>
    </location>
</feature>
<evidence type="ECO:0000313" key="1">
    <source>
        <dbReference type="EMBL" id="KZC03744.1"/>
    </source>
</evidence>
<organism evidence="1 2">
    <name type="scientific">Dufourea novaeangliae</name>
    <name type="common">Sweat bee</name>
    <dbReference type="NCBI Taxonomy" id="178035"/>
    <lineage>
        <taxon>Eukaryota</taxon>
        <taxon>Metazoa</taxon>
        <taxon>Ecdysozoa</taxon>
        <taxon>Arthropoda</taxon>
        <taxon>Hexapoda</taxon>
        <taxon>Insecta</taxon>
        <taxon>Pterygota</taxon>
        <taxon>Neoptera</taxon>
        <taxon>Endopterygota</taxon>
        <taxon>Hymenoptera</taxon>
        <taxon>Apocrita</taxon>
        <taxon>Aculeata</taxon>
        <taxon>Apoidea</taxon>
        <taxon>Anthophila</taxon>
        <taxon>Halictidae</taxon>
        <taxon>Rophitinae</taxon>
        <taxon>Dufourea</taxon>
    </lineage>
</organism>
<keyword evidence="2" id="KW-1185">Reference proteome</keyword>
<dbReference type="PANTHER" id="PTHR47326">
    <property type="entry name" value="TRANSPOSABLE ELEMENT TC3 TRANSPOSASE-LIKE PROTEIN"/>
    <property type="match status" value="1"/>
</dbReference>
<dbReference type="AlphaFoldDB" id="A0A154NXB9"/>
<dbReference type="Proteomes" id="UP000076502">
    <property type="component" value="Unassembled WGS sequence"/>
</dbReference>